<evidence type="ECO:0000256" key="1">
    <source>
        <dbReference type="SAM" id="MobiDB-lite"/>
    </source>
</evidence>
<comment type="caution">
    <text evidence="2">The sequence shown here is derived from an EMBL/GenBank/DDBJ whole genome shotgun (WGS) entry which is preliminary data.</text>
</comment>
<proteinExistence type="predicted"/>
<feature type="region of interest" description="Disordered" evidence="1">
    <location>
        <begin position="128"/>
        <end position="223"/>
    </location>
</feature>
<protein>
    <submittedName>
        <fullName evidence="2">Uncharacterized protein</fullName>
    </submittedName>
</protein>
<dbReference type="Proteomes" id="UP001175261">
    <property type="component" value="Unassembled WGS sequence"/>
</dbReference>
<organism evidence="2 3">
    <name type="scientific">Sarocladium strictum</name>
    <name type="common">Black bundle disease fungus</name>
    <name type="synonym">Acremonium strictum</name>
    <dbReference type="NCBI Taxonomy" id="5046"/>
    <lineage>
        <taxon>Eukaryota</taxon>
        <taxon>Fungi</taxon>
        <taxon>Dikarya</taxon>
        <taxon>Ascomycota</taxon>
        <taxon>Pezizomycotina</taxon>
        <taxon>Sordariomycetes</taxon>
        <taxon>Hypocreomycetidae</taxon>
        <taxon>Hypocreales</taxon>
        <taxon>Sarocladiaceae</taxon>
        <taxon>Sarocladium</taxon>
    </lineage>
</organism>
<dbReference type="AlphaFoldDB" id="A0AA39GM38"/>
<sequence length="370" mass="41576">MHSKLRQVLDLMIETHPEAFGPFKFEDKLNMIVARASDGRYYQRAPPCVIVERIIFPSQRVQPAWYEAQLLHYGLPTSSDVKVAMRRLHALIKDHDGKRPARVPHQILKLEREFRKLARWRKGLPCQAVQTSTEPRACRQASARQLLSPPRERSSASPPSIPEHHDTSIEADGDEDVILPDRAEPNDQVEGTIHPDSDDEPSALDSSDDEPQDSDISGIQDDDEAIEVDQTLPSALGYLQGSYRVEVSRQRVKTTAILTFAASGTDLWGRLRSDHHDGRLLAVIHIKNMPTQASESAVRIDWRGQVDGVSVGLRRGWIECRGDGQVVGFLKGPRGYLFSAHRVGELPSGRQRADARSLQTDWLRLSKESK</sequence>
<feature type="compositionally biased region" description="Acidic residues" evidence="1">
    <location>
        <begin position="197"/>
        <end position="213"/>
    </location>
</feature>
<gene>
    <name evidence="2" type="ORF">NLU13_3491</name>
</gene>
<evidence type="ECO:0000313" key="3">
    <source>
        <dbReference type="Proteomes" id="UP001175261"/>
    </source>
</evidence>
<accession>A0AA39GM38</accession>
<evidence type="ECO:0000313" key="2">
    <source>
        <dbReference type="EMBL" id="KAK0389918.1"/>
    </source>
</evidence>
<keyword evidence="3" id="KW-1185">Reference proteome</keyword>
<dbReference type="EMBL" id="JAPDFR010000002">
    <property type="protein sequence ID" value="KAK0389918.1"/>
    <property type="molecule type" value="Genomic_DNA"/>
</dbReference>
<reference evidence="2" key="1">
    <citation type="submission" date="2022-10" db="EMBL/GenBank/DDBJ databases">
        <title>Determination and structural analysis of whole genome sequence of Sarocladium strictum F4-1.</title>
        <authorList>
            <person name="Hu L."/>
            <person name="Jiang Y."/>
        </authorList>
    </citation>
    <scope>NUCLEOTIDE SEQUENCE</scope>
    <source>
        <strain evidence="2">F4-1</strain>
    </source>
</reference>
<feature type="compositionally biased region" description="Acidic residues" evidence="1">
    <location>
        <begin position="169"/>
        <end position="178"/>
    </location>
</feature>
<name>A0AA39GM38_SARSR</name>